<evidence type="ECO:0000313" key="2">
    <source>
        <dbReference type="Proteomes" id="UP001597520"/>
    </source>
</evidence>
<accession>A0ABW5SWV1</accession>
<evidence type="ECO:0008006" key="3">
    <source>
        <dbReference type="Google" id="ProtNLM"/>
    </source>
</evidence>
<dbReference type="RefSeq" id="WP_380711532.1">
    <property type="nucleotide sequence ID" value="NZ_JBHUML010000002.1"/>
</dbReference>
<protein>
    <recommendedName>
        <fullName evidence="3">Prophage tail endopeptidase domain-containing protein</fullName>
    </recommendedName>
</protein>
<evidence type="ECO:0000313" key="1">
    <source>
        <dbReference type="EMBL" id="MFD2704244.1"/>
    </source>
</evidence>
<organism evidence="1 2">
    <name type="scientific">Salibacterium lacus</name>
    <dbReference type="NCBI Taxonomy" id="1898109"/>
    <lineage>
        <taxon>Bacteria</taxon>
        <taxon>Bacillati</taxon>
        <taxon>Bacillota</taxon>
        <taxon>Bacilli</taxon>
        <taxon>Bacillales</taxon>
        <taxon>Bacillaceae</taxon>
    </lineage>
</organism>
<reference evidence="2" key="1">
    <citation type="journal article" date="2019" name="Int. J. Syst. Evol. Microbiol.">
        <title>The Global Catalogue of Microorganisms (GCM) 10K type strain sequencing project: providing services to taxonomists for standard genome sequencing and annotation.</title>
        <authorList>
            <consortium name="The Broad Institute Genomics Platform"/>
            <consortium name="The Broad Institute Genome Sequencing Center for Infectious Disease"/>
            <person name="Wu L."/>
            <person name="Ma J."/>
        </authorList>
    </citation>
    <scope>NUCLEOTIDE SEQUENCE [LARGE SCALE GENOMIC DNA]</scope>
    <source>
        <strain evidence="2">KCTC 33792</strain>
    </source>
</reference>
<gene>
    <name evidence="1" type="ORF">ACFSUB_02090</name>
</gene>
<sequence length="470" mass="53454">MRVELNGTTVENYRTGSLRLPDEINSRPGGSITFIRNDENFTVRGGELIAVYDEDEALVYSGYISRPRRRPALHGVTAEITCQLLDQNANLDRRTVAETYVEWLGSDIVQDIHTRYLADEGITIGEIDIPYDNTVQKAVFNYVSVMNSFDDLGDLLGANWWVTPNKELYFVSRDNMKAPWSVDEETPYQGLEIETDLKSYRNRQYLRAGQDQTDLQTEQFKGDGETQTFTVGYELALEPTIKVNGVEKEVGIKDVEEGKPWYWNKNKDKVVQEKDNTPLSSSDTLTVDYVGYYPIIVVAEDAEAISDMKEKQGGTGIYESVEENNNIDDSDLALDFAQGKLRKFARINTKVRFRTFERGLKAGQIIPIHLPIEDLDGDFLITKVNVTSKSDEFIAYDVECVDGEDVGGWEKFFKDLAQQNKTFVIRENEVLVRLATMSEKCGWGEDIGYTYYACRFPSTSLYPANDFYPC</sequence>
<dbReference type="Proteomes" id="UP001597520">
    <property type="component" value="Unassembled WGS sequence"/>
</dbReference>
<comment type="caution">
    <text evidence="1">The sequence shown here is derived from an EMBL/GenBank/DDBJ whole genome shotgun (WGS) entry which is preliminary data.</text>
</comment>
<name>A0ABW5SWV1_9BACI</name>
<keyword evidence="2" id="KW-1185">Reference proteome</keyword>
<proteinExistence type="predicted"/>
<dbReference type="EMBL" id="JBHUML010000002">
    <property type="protein sequence ID" value="MFD2704244.1"/>
    <property type="molecule type" value="Genomic_DNA"/>
</dbReference>